<organism evidence="2 3">
    <name type="scientific">Botrimarina colliarenosi</name>
    <dbReference type="NCBI Taxonomy" id="2528001"/>
    <lineage>
        <taxon>Bacteria</taxon>
        <taxon>Pseudomonadati</taxon>
        <taxon>Planctomycetota</taxon>
        <taxon>Planctomycetia</taxon>
        <taxon>Pirellulales</taxon>
        <taxon>Lacipirellulaceae</taxon>
        <taxon>Botrimarina</taxon>
    </lineage>
</organism>
<proteinExistence type="predicted"/>
<evidence type="ECO:0000313" key="2">
    <source>
        <dbReference type="EMBL" id="TWT97759.1"/>
    </source>
</evidence>
<dbReference type="AlphaFoldDB" id="A0A5C6ADR3"/>
<keyword evidence="3" id="KW-1185">Reference proteome</keyword>
<dbReference type="PANTHER" id="PTHR30093">
    <property type="entry name" value="GENERAL SECRETION PATHWAY PROTEIN G"/>
    <property type="match status" value="1"/>
</dbReference>
<feature type="domain" description="DUF1559" evidence="1">
    <location>
        <begin position="31"/>
        <end position="320"/>
    </location>
</feature>
<dbReference type="EMBL" id="SJPR01000002">
    <property type="protein sequence ID" value="TWT97759.1"/>
    <property type="molecule type" value="Genomic_DNA"/>
</dbReference>
<dbReference type="InterPro" id="IPR012902">
    <property type="entry name" value="N_methyl_site"/>
</dbReference>
<dbReference type="InterPro" id="IPR045584">
    <property type="entry name" value="Pilin-like"/>
</dbReference>
<evidence type="ECO:0000313" key="3">
    <source>
        <dbReference type="Proteomes" id="UP000317421"/>
    </source>
</evidence>
<dbReference type="NCBIfam" id="TIGR02532">
    <property type="entry name" value="IV_pilin_GFxxxE"/>
    <property type="match status" value="1"/>
</dbReference>
<accession>A0A5C6ADR3</accession>
<dbReference type="OrthoDB" id="255848at2"/>
<dbReference type="PANTHER" id="PTHR30093:SF2">
    <property type="entry name" value="TYPE II SECRETION SYSTEM PROTEIN H"/>
    <property type="match status" value="1"/>
</dbReference>
<dbReference type="NCBIfam" id="TIGR04294">
    <property type="entry name" value="pre_pil_HX9DG"/>
    <property type="match status" value="1"/>
</dbReference>
<dbReference type="RefSeq" id="WP_146444666.1">
    <property type="nucleotide sequence ID" value="NZ_SJPR01000002.1"/>
</dbReference>
<dbReference type="Pfam" id="PF07596">
    <property type="entry name" value="SBP_bac_10"/>
    <property type="match status" value="1"/>
</dbReference>
<name>A0A5C6ADR3_9BACT</name>
<dbReference type="Proteomes" id="UP000317421">
    <property type="component" value="Unassembled WGS sequence"/>
</dbReference>
<dbReference type="Gene3D" id="3.30.700.10">
    <property type="entry name" value="Glycoprotein, Type 4 Pilin"/>
    <property type="match status" value="1"/>
</dbReference>
<comment type="caution">
    <text evidence="2">The sequence shown here is derived from an EMBL/GenBank/DDBJ whole genome shotgun (WGS) entry which is preliminary data.</text>
</comment>
<evidence type="ECO:0000259" key="1">
    <source>
        <dbReference type="Pfam" id="PF07596"/>
    </source>
</evidence>
<sequence>MSRRNGFTLVELLVVIAIIGILVALLLPAVQAAREAARRTQCKSQMRQMAIASLNHHDVVGHMPTSGWGWRWQPDASAGYGPDQPGGWTFNILPFIEEQSLRDAATPTGDRTEDEARMLRLVQSTVPVYNCPSRREPTLYEFSNGVKPTLAENLTTCRSGSCSVARTDYAGNGGNARVAGASINDQGPQSKSAAATFSSWIPKEQLNGVMYQRSVVRIAQITDGTSKTALLGEKYVSPDNYANGGSDGDDQNIFVGHDWDNLRFTGFPTGTNRVIKPQSDKAGLYLVNDGKPAFGAAHPGSMNMAFCDGSVQTITFDIDDAVFYFYGGRGDDGTPY</sequence>
<dbReference type="InterPro" id="IPR011453">
    <property type="entry name" value="DUF1559"/>
</dbReference>
<protein>
    <submittedName>
        <fullName evidence="2">Putative major pilin subunit</fullName>
    </submittedName>
</protein>
<dbReference type="InterPro" id="IPR027558">
    <property type="entry name" value="Pre_pil_HX9DG_C"/>
</dbReference>
<dbReference type="SUPFAM" id="SSF54523">
    <property type="entry name" value="Pili subunits"/>
    <property type="match status" value="1"/>
</dbReference>
<gene>
    <name evidence="2" type="ORF">Pla108_19110</name>
</gene>
<reference evidence="2 3" key="1">
    <citation type="submission" date="2019-02" db="EMBL/GenBank/DDBJ databases">
        <title>Deep-cultivation of Planctomycetes and their phenomic and genomic characterization uncovers novel biology.</title>
        <authorList>
            <person name="Wiegand S."/>
            <person name="Jogler M."/>
            <person name="Boedeker C."/>
            <person name="Pinto D."/>
            <person name="Vollmers J."/>
            <person name="Rivas-Marin E."/>
            <person name="Kohn T."/>
            <person name="Peeters S.H."/>
            <person name="Heuer A."/>
            <person name="Rast P."/>
            <person name="Oberbeckmann S."/>
            <person name="Bunk B."/>
            <person name="Jeske O."/>
            <person name="Meyerdierks A."/>
            <person name="Storesund J.E."/>
            <person name="Kallscheuer N."/>
            <person name="Luecker S."/>
            <person name="Lage O.M."/>
            <person name="Pohl T."/>
            <person name="Merkel B.J."/>
            <person name="Hornburger P."/>
            <person name="Mueller R.-W."/>
            <person name="Bruemmer F."/>
            <person name="Labrenz M."/>
            <person name="Spormann A.M."/>
            <person name="Op Den Camp H."/>
            <person name="Overmann J."/>
            <person name="Amann R."/>
            <person name="Jetten M.S.M."/>
            <person name="Mascher T."/>
            <person name="Medema M.H."/>
            <person name="Devos D.P."/>
            <person name="Kaster A.-K."/>
            <person name="Ovreas L."/>
            <person name="Rohde M."/>
            <person name="Galperin M.Y."/>
            <person name="Jogler C."/>
        </authorList>
    </citation>
    <scope>NUCLEOTIDE SEQUENCE [LARGE SCALE GENOMIC DNA]</scope>
    <source>
        <strain evidence="2 3">Pla108</strain>
    </source>
</reference>
<dbReference type="Pfam" id="PF07963">
    <property type="entry name" value="N_methyl"/>
    <property type="match status" value="1"/>
</dbReference>